<dbReference type="CDD" id="cd11073">
    <property type="entry name" value="CYP76-like"/>
    <property type="match status" value="2"/>
</dbReference>
<dbReference type="PANTHER" id="PTHR47951:SF7">
    <property type="entry name" value="FLAVONOID 3',5'-HYDROXYLASE-LIKE ISOFORM X1"/>
    <property type="match status" value="1"/>
</dbReference>
<keyword evidence="6" id="KW-1133">Transmembrane helix</keyword>
<proteinExistence type="inferred from homology"/>
<dbReference type="InterPro" id="IPR017972">
    <property type="entry name" value="Cyt_P450_CS"/>
</dbReference>
<comment type="caution">
    <text evidence="7">The sequence shown here is derived from an EMBL/GenBank/DDBJ whole genome shotgun (WGS) entry which is preliminary data.</text>
</comment>
<dbReference type="Proteomes" id="UP001202328">
    <property type="component" value="Unassembled WGS sequence"/>
</dbReference>
<dbReference type="Pfam" id="PF00067">
    <property type="entry name" value="p450"/>
    <property type="match status" value="2"/>
</dbReference>
<dbReference type="PROSITE" id="PS00086">
    <property type="entry name" value="CYTOCHROME_P450"/>
    <property type="match status" value="2"/>
</dbReference>
<keyword evidence="3" id="KW-0560">Oxidoreductase</keyword>
<dbReference type="FunFam" id="1.10.630.10:FF:000007">
    <property type="entry name" value="Cytochrome P450 76C4"/>
    <property type="match status" value="2"/>
</dbReference>
<evidence type="ECO:0000256" key="1">
    <source>
        <dbReference type="ARBA" id="ARBA00010617"/>
    </source>
</evidence>
<gene>
    <name evidence="7" type="ORF">MKW98_029799</name>
</gene>
<evidence type="ECO:0000313" key="7">
    <source>
        <dbReference type="EMBL" id="KAI3940023.1"/>
    </source>
</evidence>
<dbReference type="GO" id="GO:0004497">
    <property type="term" value="F:monooxygenase activity"/>
    <property type="evidence" value="ECO:0007669"/>
    <property type="project" value="InterPro"/>
</dbReference>
<dbReference type="GO" id="GO:0005506">
    <property type="term" value="F:iron ion binding"/>
    <property type="evidence" value="ECO:0007669"/>
    <property type="project" value="InterPro"/>
</dbReference>
<dbReference type="InterPro" id="IPR001128">
    <property type="entry name" value="Cyt_P450"/>
</dbReference>
<reference evidence="7" key="1">
    <citation type="submission" date="2022-04" db="EMBL/GenBank/DDBJ databases">
        <title>A functionally conserved STORR gene fusion in Papaver species that diverged 16.8 million years ago.</title>
        <authorList>
            <person name="Catania T."/>
        </authorList>
    </citation>
    <scope>NUCLEOTIDE SEQUENCE</scope>
    <source>
        <strain evidence="7">S-188037</strain>
    </source>
</reference>
<feature type="transmembrane region" description="Helical" evidence="6">
    <location>
        <begin position="15"/>
        <end position="36"/>
    </location>
</feature>
<dbReference type="PRINTS" id="PR00463">
    <property type="entry name" value="EP450I"/>
</dbReference>
<dbReference type="GO" id="GO:0016705">
    <property type="term" value="F:oxidoreductase activity, acting on paired donors, with incorporation or reduction of molecular oxygen"/>
    <property type="evidence" value="ECO:0007669"/>
    <property type="project" value="InterPro"/>
</dbReference>
<dbReference type="GO" id="GO:0033075">
    <property type="term" value="P:isoquinoline alkaloid biosynthetic process"/>
    <property type="evidence" value="ECO:0007669"/>
    <property type="project" value="UniProtKB-ARBA"/>
</dbReference>
<keyword evidence="5" id="KW-0349">Heme</keyword>
<dbReference type="EMBL" id="JAJJMB010005286">
    <property type="protein sequence ID" value="KAI3940023.1"/>
    <property type="molecule type" value="Genomic_DNA"/>
</dbReference>
<keyword evidence="6" id="KW-0812">Transmembrane</keyword>
<dbReference type="InterPro" id="IPR036396">
    <property type="entry name" value="Cyt_P450_sf"/>
</dbReference>
<evidence type="ECO:0000256" key="3">
    <source>
        <dbReference type="ARBA" id="ARBA00023002"/>
    </source>
</evidence>
<evidence type="ECO:0000256" key="6">
    <source>
        <dbReference type="SAM" id="Phobius"/>
    </source>
</evidence>
<comment type="cofactor">
    <cofactor evidence="5">
        <name>heme</name>
        <dbReference type="ChEBI" id="CHEBI:30413"/>
    </cofactor>
</comment>
<protein>
    <recommendedName>
        <fullName evidence="9">Cytochrome P450</fullName>
    </recommendedName>
</protein>
<evidence type="ECO:0000256" key="4">
    <source>
        <dbReference type="ARBA" id="ARBA00023004"/>
    </source>
</evidence>
<dbReference type="InterPro" id="IPR002401">
    <property type="entry name" value="Cyt_P450_E_grp-I"/>
</dbReference>
<keyword evidence="6" id="KW-0472">Membrane</keyword>
<keyword evidence="2 5" id="KW-0479">Metal-binding</keyword>
<accession>A0AAD4T706</accession>
<evidence type="ECO:0000256" key="2">
    <source>
        <dbReference type="ARBA" id="ARBA00022723"/>
    </source>
</evidence>
<dbReference type="PANTHER" id="PTHR47951">
    <property type="entry name" value="OS08G0547900 PROTEIN"/>
    <property type="match status" value="1"/>
</dbReference>
<evidence type="ECO:0000256" key="5">
    <source>
        <dbReference type="PIRSR" id="PIRSR602401-1"/>
    </source>
</evidence>
<feature type="binding site" description="axial binding residue" evidence="5">
    <location>
        <position position="953"/>
    </location>
    <ligand>
        <name>heme</name>
        <dbReference type="ChEBI" id="CHEBI:30413"/>
    </ligand>
    <ligandPart>
        <name>Fe</name>
        <dbReference type="ChEBI" id="CHEBI:18248"/>
    </ligandPart>
</feature>
<evidence type="ECO:0000313" key="8">
    <source>
        <dbReference type="Proteomes" id="UP001202328"/>
    </source>
</evidence>
<comment type="similarity">
    <text evidence="1">Belongs to the cytochrome P450 family.</text>
</comment>
<dbReference type="SUPFAM" id="SSF48264">
    <property type="entry name" value="Cytochrome P450"/>
    <property type="match status" value="2"/>
</dbReference>
<dbReference type="PRINTS" id="PR00385">
    <property type="entry name" value="P450"/>
</dbReference>
<sequence>MISIVSSWSGWKDIVSSNGVVVSVAVTVVAISWSIISKRRNGGKLLPGPRGFPLIGNLLSLEPDLHFYFTKLAKVYGPIYKLQWGMKCCVVLNSPALAKEGLRDQDAKFADRDGPVVGMVLSYGGIDMVWGASDAEWRKLRKICAHELMSNTNLDSCYSLRRNEVRKMVKDLYSKIETPVDVYGAVFTTNLNVIMSILWGGTLLVGAEKTSVNAEFRQLFHEIVELSAQPNVSDFFPFLEWLDIQGIEKKSKALLAWMDRIFASIIDQHMKLERTQEVHKESKDFLQFLLELMEKQDPKTQITMTQMKALFMDIAVGGTDTTSTTVEWVITEMIQNPDMMKKAQQELEEVVGKNNIVEESHISMLPYLDAVVRETLRLHSPAAMLVRRCPDSPCTIGGYTIPKGAKVIFNVWGMHMDAEAWSNPSEFLPERFLTSTPDNMKKYDYRGTNFNYLPFGSGRRVCVGISLAERMVTYLSATLLHSFEWQLPEGTKLDLTGKFGIVSRKAIPLVAVPTPRFSNPEFYERLHRRGNGETRFPPGPRGLPLVGNLLSLEPDLHVYFAKLSKIYGPVIKLQLGRMCVIVFNSSSVAKEVLRDQDANFSGRHIPTSALIMTYGGKDIIWGQSDQEWRKLRKILTHELLSNTSLDSSYSLRRSEIRRMVKDVYGMIGTPINVGEQVFVATLNVVLNMLWGGTIQGDERIRVGIQFRQLFNEMIELGLKPNISDFFPFFTRFDIQGIEKKSWKIFNEMDRMFDSVIDQHLKLEKENNGLKLGSSKDFLQYLLELTKKHESKTQVTMAQLKALLQDVVVAGTDTSATTLEWAMSEVVKNPEVMRKAQEELDEVVGKNSIVEESHMNQLPYLEAVVKETLRLHPAGPLLIPHRSITSAVVAGYTIPEGSRVFVNLWAIHRDSEAWNNPLMFQPERFLSSDVNLKKYGYTGNNFDYIPFGSGRRICAGTPLAERMLIYVLASLLHSFDWKLPEGEKLDLTEKFGIVLKKATPLVAIPTPRLSNLDFY</sequence>
<evidence type="ECO:0008006" key="9">
    <source>
        <dbReference type="Google" id="ProtNLM"/>
    </source>
</evidence>
<dbReference type="AlphaFoldDB" id="A0AAD4T706"/>
<organism evidence="7 8">
    <name type="scientific">Papaver atlanticum</name>
    <dbReference type="NCBI Taxonomy" id="357466"/>
    <lineage>
        <taxon>Eukaryota</taxon>
        <taxon>Viridiplantae</taxon>
        <taxon>Streptophyta</taxon>
        <taxon>Embryophyta</taxon>
        <taxon>Tracheophyta</taxon>
        <taxon>Spermatophyta</taxon>
        <taxon>Magnoliopsida</taxon>
        <taxon>Ranunculales</taxon>
        <taxon>Papaveraceae</taxon>
        <taxon>Papaveroideae</taxon>
        <taxon>Papaver</taxon>
    </lineage>
</organism>
<keyword evidence="4 5" id="KW-0408">Iron</keyword>
<dbReference type="GO" id="GO:0020037">
    <property type="term" value="F:heme binding"/>
    <property type="evidence" value="ECO:0007669"/>
    <property type="project" value="InterPro"/>
</dbReference>
<dbReference type="Gene3D" id="1.10.630.10">
    <property type="entry name" value="Cytochrome P450"/>
    <property type="match status" value="2"/>
</dbReference>
<keyword evidence="8" id="KW-1185">Reference proteome</keyword>
<name>A0AAD4T706_9MAGN</name>